<dbReference type="AlphaFoldDB" id="A0A1G2B1V6"/>
<comment type="subcellular location">
    <subcellularLocation>
        <location evidence="1">Membrane</location>
        <topology evidence="1">Multi-pass membrane protein</topology>
    </subcellularLocation>
</comment>
<keyword evidence="5 6" id="KW-0472">Membrane</keyword>
<feature type="transmembrane region" description="Helical" evidence="6">
    <location>
        <begin position="239"/>
        <end position="258"/>
    </location>
</feature>
<evidence type="ECO:0000256" key="2">
    <source>
        <dbReference type="ARBA" id="ARBA00008333"/>
    </source>
</evidence>
<keyword evidence="3 6" id="KW-0812">Transmembrane</keyword>
<evidence type="ECO:0000256" key="1">
    <source>
        <dbReference type="ARBA" id="ARBA00004141"/>
    </source>
</evidence>
<dbReference type="InterPro" id="IPR004923">
    <property type="entry name" value="FTR1/Fip1/EfeU"/>
</dbReference>
<feature type="transmembrane region" description="Helical" evidence="6">
    <location>
        <begin position="69"/>
        <end position="89"/>
    </location>
</feature>
<evidence type="ECO:0000256" key="6">
    <source>
        <dbReference type="SAM" id="Phobius"/>
    </source>
</evidence>
<name>A0A1G2B1V6_9BACT</name>
<accession>A0A1G2B1V6</accession>
<evidence type="ECO:0000313" key="8">
    <source>
        <dbReference type="Proteomes" id="UP000179164"/>
    </source>
</evidence>
<dbReference type="PANTHER" id="PTHR31632">
    <property type="entry name" value="IRON TRANSPORTER FTH1"/>
    <property type="match status" value="1"/>
</dbReference>
<dbReference type="Proteomes" id="UP000179164">
    <property type="component" value="Unassembled WGS sequence"/>
</dbReference>
<comment type="similarity">
    <text evidence="2">Belongs to the oxidase-dependent Fe transporter (OFeT) (TC 9.A.10.1) family.</text>
</comment>
<dbReference type="GO" id="GO:0015093">
    <property type="term" value="F:ferrous iron transmembrane transporter activity"/>
    <property type="evidence" value="ECO:0007669"/>
    <property type="project" value="TreeGrafter"/>
</dbReference>
<evidence type="ECO:0000256" key="5">
    <source>
        <dbReference type="ARBA" id="ARBA00023136"/>
    </source>
</evidence>
<feature type="transmembrane region" description="Helical" evidence="6">
    <location>
        <begin position="38"/>
        <end position="57"/>
    </location>
</feature>
<feature type="transmembrane region" description="Helical" evidence="6">
    <location>
        <begin position="174"/>
        <end position="195"/>
    </location>
</feature>
<dbReference type="STRING" id="1798543.A2898_02370"/>
<dbReference type="EMBL" id="MHKE01000015">
    <property type="protein sequence ID" value="OGY83162.1"/>
    <property type="molecule type" value="Genomic_DNA"/>
</dbReference>
<organism evidence="7 8">
    <name type="scientific">Candidatus Kerfeldbacteria bacterium RIFCSPLOWO2_01_FULL_48_11</name>
    <dbReference type="NCBI Taxonomy" id="1798543"/>
    <lineage>
        <taxon>Bacteria</taxon>
        <taxon>Candidatus Kerfeldiibacteriota</taxon>
    </lineage>
</organism>
<evidence type="ECO:0008006" key="9">
    <source>
        <dbReference type="Google" id="ProtNLM"/>
    </source>
</evidence>
<dbReference type="Pfam" id="PF03239">
    <property type="entry name" value="FTR1"/>
    <property type="match status" value="1"/>
</dbReference>
<gene>
    <name evidence="7" type="ORF">A2898_02370</name>
</gene>
<evidence type="ECO:0000256" key="3">
    <source>
        <dbReference type="ARBA" id="ARBA00022692"/>
    </source>
</evidence>
<dbReference type="GO" id="GO:0033573">
    <property type="term" value="C:high-affinity iron permease complex"/>
    <property type="evidence" value="ECO:0007669"/>
    <property type="project" value="InterPro"/>
</dbReference>
<dbReference type="PANTHER" id="PTHR31632:SF2">
    <property type="entry name" value="PLASMA MEMBRANE IRON PERMEASE"/>
    <property type="match status" value="1"/>
</dbReference>
<evidence type="ECO:0000313" key="7">
    <source>
        <dbReference type="EMBL" id="OGY83162.1"/>
    </source>
</evidence>
<reference evidence="7 8" key="1">
    <citation type="journal article" date="2016" name="Nat. Commun.">
        <title>Thousands of microbial genomes shed light on interconnected biogeochemical processes in an aquifer system.</title>
        <authorList>
            <person name="Anantharaman K."/>
            <person name="Brown C.T."/>
            <person name="Hug L.A."/>
            <person name="Sharon I."/>
            <person name="Castelle C.J."/>
            <person name="Probst A.J."/>
            <person name="Thomas B.C."/>
            <person name="Singh A."/>
            <person name="Wilkins M.J."/>
            <person name="Karaoz U."/>
            <person name="Brodie E.L."/>
            <person name="Williams K.H."/>
            <person name="Hubbard S.S."/>
            <person name="Banfield J.F."/>
        </authorList>
    </citation>
    <scope>NUCLEOTIDE SEQUENCE [LARGE SCALE GENOMIC DNA]</scope>
</reference>
<protein>
    <recommendedName>
        <fullName evidence="9">High-affinity iron transporter</fullName>
    </recommendedName>
</protein>
<comment type="caution">
    <text evidence="7">The sequence shown here is derived from an EMBL/GenBank/DDBJ whole genome shotgun (WGS) entry which is preliminary data.</text>
</comment>
<feature type="transmembrane region" description="Helical" evidence="6">
    <location>
        <begin position="112"/>
        <end position="140"/>
    </location>
</feature>
<sequence>MADFFITFRETLEASLVIGIVVSYLLRTEQRRYLRYVWWGGMVGLTLSLGVGVVLFYVSGGFEGAAEEIFEGVTMIFAAGLLATMLVWMKRQRGHTKKIEEKVERHIERKRLVGIFFLIFLSVLREGIETAIFLLAATSFAQANSIGGALLGIAGAVLLVVVLFTAWKKVSLKTFFTISTVVLGLFAVGLLAHGVHELQEASVLPVFAQQAYDVNHIVSESGIAGSILKSLFGYNGNPSLLEVIVYLGGLVVLLNFLWPRTLATKKVS</sequence>
<evidence type="ECO:0000256" key="4">
    <source>
        <dbReference type="ARBA" id="ARBA00022989"/>
    </source>
</evidence>
<feature type="transmembrane region" description="Helical" evidence="6">
    <location>
        <begin position="146"/>
        <end position="167"/>
    </location>
</feature>
<keyword evidence="4 6" id="KW-1133">Transmembrane helix</keyword>
<proteinExistence type="inferred from homology"/>